<dbReference type="OrthoDB" id="951650at2"/>
<proteinExistence type="predicted"/>
<keyword evidence="3" id="KW-1185">Reference proteome</keyword>
<gene>
    <name evidence="2" type="ORF">BLX24_05370</name>
</gene>
<name>A0A1S2VNA5_9BACT</name>
<comment type="caution">
    <text evidence="2">The sequence shown here is derived from an EMBL/GenBank/DDBJ whole genome shotgun (WGS) entry which is preliminary data.</text>
</comment>
<protein>
    <submittedName>
        <fullName evidence="2">Uncharacterized protein</fullName>
    </submittedName>
</protein>
<dbReference type="EMBL" id="MORL01000002">
    <property type="protein sequence ID" value="OIN60262.1"/>
    <property type="molecule type" value="Genomic_DNA"/>
</dbReference>
<evidence type="ECO:0000313" key="3">
    <source>
        <dbReference type="Proteomes" id="UP000181790"/>
    </source>
</evidence>
<organism evidence="2 3">
    <name type="scientific">Arsenicibacter rosenii</name>
    <dbReference type="NCBI Taxonomy" id="1750698"/>
    <lineage>
        <taxon>Bacteria</taxon>
        <taxon>Pseudomonadati</taxon>
        <taxon>Bacteroidota</taxon>
        <taxon>Cytophagia</taxon>
        <taxon>Cytophagales</taxon>
        <taxon>Spirosomataceae</taxon>
        <taxon>Arsenicibacter</taxon>
    </lineage>
</organism>
<feature type="transmembrane region" description="Helical" evidence="1">
    <location>
        <begin position="114"/>
        <end position="132"/>
    </location>
</feature>
<keyword evidence="1" id="KW-0812">Transmembrane</keyword>
<dbReference type="RefSeq" id="WP_071502056.1">
    <property type="nucleotide sequence ID" value="NZ_MORL01000002.1"/>
</dbReference>
<evidence type="ECO:0000313" key="2">
    <source>
        <dbReference type="EMBL" id="OIN60262.1"/>
    </source>
</evidence>
<dbReference type="Proteomes" id="UP000181790">
    <property type="component" value="Unassembled WGS sequence"/>
</dbReference>
<evidence type="ECO:0000256" key="1">
    <source>
        <dbReference type="SAM" id="Phobius"/>
    </source>
</evidence>
<keyword evidence="1" id="KW-0472">Membrane</keyword>
<sequence length="175" mass="19686">MEKLSSQQIAQLRRHLILNGSDESLLSELVDHMACEVEYYMWIGLPFETAIDKAMLEANSDAVGTLQETYREALSLKQETMAEASLDDIVFETRNKAYGAYYLRQNYGNSLRDALLGGAGFFLMLIGLISGLNQGKWSYMSLSGAMWLVGISCVAYGGFSWFIQNMKQKYMVVND</sequence>
<dbReference type="AlphaFoldDB" id="A0A1S2VNA5"/>
<keyword evidence="1" id="KW-1133">Transmembrane helix</keyword>
<reference evidence="2 3" key="1">
    <citation type="submission" date="2016-10" db="EMBL/GenBank/DDBJ databases">
        <title>Arsenicibacter rosenii gen. nov., sp. nov., an efficient arsenic-methylating bacterium isolated from an arsenic-contaminated paddy soil.</title>
        <authorList>
            <person name="Huang K."/>
        </authorList>
    </citation>
    <scope>NUCLEOTIDE SEQUENCE [LARGE SCALE GENOMIC DNA]</scope>
    <source>
        <strain evidence="2 3">SM-1</strain>
    </source>
</reference>
<accession>A0A1S2VNA5</accession>
<feature type="transmembrane region" description="Helical" evidence="1">
    <location>
        <begin position="144"/>
        <end position="163"/>
    </location>
</feature>